<feature type="compositionally biased region" description="Basic and acidic residues" evidence="1">
    <location>
        <begin position="167"/>
        <end position="311"/>
    </location>
</feature>
<evidence type="ECO:0000313" key="2">
    <source>
        <dbReference type="EMBL" id="GAX86543.1"/>
    </source>
</evidence>
<name>A0A250XU50_9CHLO</name>
<accession>A0A250XU50</accession>
<protein>
    <recommendedName>
        <fullName evidence="4">Methyltransferase small domain-containing protein</fullName>
    </recommendedName>
</protein>
<feature type="region of interest" description="Disordered" evidence="1">
    <location>
        <begin position="167"/>
        <end position="330"/>
    </location>
</feature>
<dbReference type="AlphaFoldDB" id="A0A250XU50"/>
<dbReference type="Pfam" id="PF10294">
    <property type="entry name" value="Methyltransf_16"/>
    <property type="match status" value="1"/>
</dbReference>
<evidence type="ECO:0008006" key="4">
    <source>
        <dbReference type="Google" id="ProtNLM"/>
    </source>
</evidence>
<dbReference type="PANTHER" id="PTHR14614">
    <property type="entry name" value="HEPATOCELLULAR CARCINOMA-ASSOCIATED ANTIGEN"/>
    <property type="match status" value="1"/>
</dbReference>
<evidence type="ECO:0000256" key="1">
    <source>
        <dbReference type="SAM" id="MobiDB-lite"/>
    </source>
</evidence>
<dbReference type="EMBL" id="BEGY01000353">
    <property type="protein sequence ID" value="GAX86543.1"/>
    <property type="molecule type" value="Genomic_DNA"/>
</dbReference>
<dbReference type="InterPro" id="IPR019410">
    <property type="entry name" value="Methyltransf_16"/>
</dbReference>
<evidence type="ECO:0000313" key="3">
    <source>
        <dbReference type="Proteomes" id="UP000232323"/>
    </source>
</evidence>
<organism evidence="2 3">
    <name type="scientific">Chlamydomonas eustigma</name>
    <dbReference type="NCBI Taxonomy" id="1157962"/>
    <lineage>
        <taxon>Eukaryota</taxon>
        <taxon>Viridiplantae</taxon>
        <taxon>Chlorophyta</taxon>
        <taxon>core chlorophytes</taxon>
        <taxon>Chlorophyceae</taxon>
        <taxon>CS clade</taxon>
        <taxon>Chlamydomonadales</taxon>
        <taxon>Chlamydomonadaceae</taxon>
        <taxon>Chlamydomonas</taxon>
    </lineage>
</organism>
<comment type="caution">
    <text evidence="2">The sequence shown here is derived from an EMBL/GenBank/DDBJ whole genome shotgun (WGS) entry which is preliminary data.</text>
</comment>
<dbReference type="OrthoDB" id="548658at2759"/>
<keyword evidence="3" id="KW-1185">Reference proteome</keyword>
<proteinExistence type="predicted"/>
<dbReference type="Gene3D" id="3.40.50.150">
    <property type="entry name" value="Vaccinia Virus protein VP39"/>
    <property type="match status" value="1"/>
</dbReference>
<dbReference type="SUPFAM" id="SSF53335">
    <property type="entry name" value="S-adenosyl-L-methionine-dependent methyltransferases"/>
    <property type="match status" value="1"/>
</dbReference>
<dbReference type="PANTHER" id="PTHR14614:SF130">
    <property type="entry name" value="PROTEIN-LYSINE N-METHYLTRANSFERASE EEF2KMT"/>
    <property type="match status" value="1"/>
</dbReference>
<dbReference type="Proteomes" id="UP000232323">
    <property type="component" value="Unassembled WGS sequence"/>
</dbReference>
<sequence length="510" mass="55385">MLYKAESFQDCVLSELESVCQLFVSLMRMGTDPVKVISGHTNMGLIVSHQETLALMISGDPVLNALPPAPHLSSKLIKTMMSICEKYGEELGDELFEALKPGLLTPKASATPGHTWQYMTFNYIHCSLLLRTPVAVSDSSQDVVACPNCLLEALKQHADILNMQTTKHTDDKDDGCTDHHHDQPGDKDDGCTDHHHDQPGDKDDGCTDHHHDQPGDKDDGCTDHHHDQLGDKDDGCTDHHHDQPGDKDDGCTDHHHDQPGDKDDGCTDHHHDQPGDKDDGCTDHHHDQPGDKDDGCTDHHHDQQCPHDHNHSTSSEGPPSAVSSVSVSIASTTSSHSPLLRSCDPGKDVQSCQHSSHKLSNLIGSITLHACDNLLEGSTGCHPWEAGFSLAQYVLSYAEEFKGRSVMELGCGLGLLGACLHHVGAGSIILTDGDPQTLRNCQANLALNGISVHGDKNTVQPAVVCCHLLRWQDEDVQTLLDTHGGSTPDIILGSDILYDSDRERNTEVQA</sequence>
<dbReference type="InterPro" id="IPR029063">
    <property type="entry name" value="SAM-dependent_MTases_sf"/>
</dbReference>
<feature type="compositionally biased region" description="Low complexity" evidence="1">
    <location>
        <begin position="312"/>
        <end position="330"/>
    </location>
</feature>
<reference evidence="2 3" key="1">
    <citation type="submission" date="2017-08" db="EMBL/GenBank/DDBJ databases">
        <title>Acidophilic green algal genome provides insights into adaptation to an acidic environment.</title>
        <authorList>
            <person name="Hirooka S."/>
            <person name="Hirose Y."/>
            <person name="Kanesaki Y."/>
            <person name="Higuchi S."/>
            <person name="Fujiwara T."/>
            <person name="Onuma R."/>
            <person name="Era A."/>
            <person name="Ohbayashi R."/>
            <person name="Uzuka A."/>
            <person name="Nozaki H."/>
            <person name="Yoshikawa H."/>
            <person name="Miyagishima S.Y."/>
        </authorList>
    </citation>
    <scope>NUCLEOTIDE SEQUENCE [LARGE SCALE GENOMIC DNA]</scope>
    <source>
        <strain evidence="2 3">NIES-2499</strain>
    </source>
</reference>
<gene>
    <name evidence="2" type="ORF">CEUSTIGMA_g13950.t1</name>
</gene>
<dbReference type="STRING" id="1157962.A0A250XU50"/>